<proteinExistence type="predicted"/>
<sequence length="190" mass="19766">MTGTGGGNGEGGNCGGTHGPQLLTVNAVIGSEVQGAAHYSQVLGVGARGTGADVPHQNRAGRRAVAFPQFPTVHAVIGSEEQGIAHCGQILGVETNKGIIVTGVDILDQNRTGLRAVALPQFSTVHAVKSSEEQGVAHRRHLGEEAKGVTGTGAYIFDQNRTSRRAVAFPQLPTVHVVISTEKEGITHRR</sequence>
<accession>A0AAD3AWS1</accession>
<protein>
    <submittedName>
        <fullName evidence="1">Uncharacterized protein</fullName>
    </submittedName>
</protein>
<dbReference type="EMBL" id="BJCK01000004">
    <property type="protein sequence ID" value="GCL57303.1"/>
    <property type="molecule type" value="Genomic_DNA"/>
</dbReference>
<gene>
    <name evidence="1" type="ORF">NIES3807_04570</name>
</gene>
<dbReference type="AlphaFoldDB" id="A0AAD3AWS1"/>
<reference evidence="1 2" key="1">
    <citation type="submission" date="2019-02" db="EMBL/GenBank/DDBJ databases">
        <title>Draft genome sequence of Arthrospira platensis NIES-3807.</title>
        <authorList>
            <person name="Yamaguchi H."/>
            <person name="Suzuki S."/>
            <person name="Kawachi M."/>
        </authorList>
    </citation>
    <scope>NUCLEOTIDE SEQUENCE [LARGE SCALE GENOMIC DNA]</scope>
    <source>
        <strain evidence="1 2">NIES-3807</strain>
    </source>
</reference>
<dbReference type="Proteomes" id="UP000441080">
    <property type="component" value="Unassembled WGS sequence"/>
</dbReference>
<evidence type="ECO:0000313" key="1">
    <source>
        <dbReference type="EMBL" id="GCL57303.1"/>
    </source>
</evidence>
<comment type="caution">
    <text evidence="1">The sequence shown here is derived from an EMBL/GenBank/DDBJ whole genome shotgun (WGS) entry which is preliminary data.</text>
</comment>
<organism evidence="1 2">
    <name type="scientific">Microcystis aeruginosa NIES-3807</name>
    <dbReference type="NCBI Taxonomy" id="2517785"/>
    <lineage>
        <taxon>Bacteria</taxon>
        <taxon>Bacillati</taxon>
        <taxon>Cyanobacteriota</taxon>
        <taxon>Cyanophyceae</taxon>
        <taxon>Oscillatoriophycideae</taxon>
        <taxon>Chroococcales</taxon>
        <taxon>Microcystaceae</taxon>
        <taxon>Microcystis</taxon>
    </lineage>
</organism>
<evidence type="ECO:0000313" key="2">
    <source>
        <dbReference type="Proteomes" id="UP000441080"/>
    </source>
</evidence>
<name>A0AAD3AWS1_MICAE</name>